<evidence type="ECO:0000313" key="3">
    <source>
        <dbReference type="Proteomes" id="UP000737171"/>
    </source>
</evidence>
<reference evidence="2 3" key="1">
    <citation type="submission" date="2020-05" db="EMBL/GenBank/DDBJ databases">
        <title>Aquincola sp. isolate from soil.</title>
        <authorList>
            <person name="Han J."/>
            <person name="Kim D.-U."/>
        </authorList>
    </citation>
    <scope>NUCLEOTIDE SEQUENCE [LARGE SCALE GENOMIC DNA]</scope>
    <source>
        <strain evidence="2 3">S2</strain>
    </source>
</reference>
<dbReference type="RefSeq" id="WP_173135088.1">
    <property type="nucleotide sequence ID" value="NZ_JABRWJ010000020.1"/>
</dbReference>
<dbReference type="Pfam" id="PF13569">
    <property type="entry name" value="DUF4132"/>
    <property type="match status" value="1"/>
</dbReference>
<keyword evidence="3" id="KW-1185">Reference proteome</keyword>
<dbReference type="EMBL" id="JABRWJ010000020">
    <property type="protein sequence ID" value="NRF72236.1"/>
    <property type="molecule type" value="Genomic_DNA"/>
</dbReference>
<comment type="caution">
    <text evidence="2">The sequence shown here is derived from an EMBL/GenBank/DDBJ whole genome shotgun (WGS) entry which is preliminary data.</text>
</comment>
<gene>
    <name evidence="2" type="ORF">HLB44_35155</name>
</gene>
<proteinExistence type="predicted"/>
<sequence>MPTRCWYCRRACRSCRPSSSRRRCTGTLSDAHDARYEPPADARLGIAHPLLLPVELREAFGRQFGDYEILQPFEQLARETFTLRPDEAAGARIQRVEGREIATGAAIGLIDRGWLRGSADDGGVISTLVLPVDPTGLRAVLHLHPGMPVMQLSATPRQTLGEVTLQDSESRDVGFGRIDPVMCSELLRDLCRLAPFEP</sequence>
<organism evidence="2 3">
    <name type="scientific">Pseudaquabacterium terrae</name>
    <dbReference type="NCBI Taxonomy" id="2732868"/>
    <lineage>
        <taxon>Bacteria</taxon>
        <taxon>Pseudomonadati</taxon>
        <taxon>Pseudomonadota</taxon>
        <taxon>Betaproteobacteria</taxon>
        <taxon>Burkholderiales</taxon>
        <taxon>Sphaerotilaceae</taxon>
        <taxon>Pseudaquabacterium</taxon>
    </lineage>
</organism>
<evidence type="ECO:0000313" key="2">
    <source>
        <dbReference type="EMBL" id="NRF72236.1"/>
    </source>
</evidence>
<dbReference type="Proteomes" id="UP000737171">
    <property type="component" value="Unassembled WGS sequence"/>
</dbReference>
<protein>
    <submittedName>
        <fullName evidence="2">DUF4132 domain-containing protein</fullName>
    </submittedName>
</protein>
<dbReference type="InterPro" id="IPR025406">
    <property type="entry name" value="DUF4132"/>
</dbReference>
<evidence type="ECO:0000259" key="1">
    <source>
        <dbReference type="Pfam" id="PF13569"/>
    </source>
</evidence>
<feature type="domain" description="DUF4132" evidence="1">
    <location>
        <begin position="24"/>
        <end position="114"/>
    </location>
</feature>
<accession>A0ABX2EUV3</accession>
<name>A0ABX2EUV3_9BURK</name>